<accession>A0AAV9LAH6</accession>
<evidence type="ECO:0000313" key="1">
    <source>
        <dbReference type="EMBL" id="KAK4722649.1"/>
    </source>
</evidence>
<protein>
    <submittedName>
        <fullName evidence="1">Uncharacterized protein</fullName>
    </submittedName>
</protein>
<sequence length="123" mass="14306">MYYRRILEGYEVGQTDPTKINVLDAISFLIPAWTTNVHDTCLEVQILEKFVDTIGKNNVEDDVEDDIIPLKPVTHKEALIISTTLHNFMVQFKKTTPELLDAIRKVRYEIQLDLNFKKKQNTI</sequence>
<gene>
    <name evidence="1" type="ORF">R3W88_012882</name>
</gene>
<dbReference type="AlphaFoldDB" id="A0AAV9LAH6"/>
<name>A0AAV9LAH6_9SOLN</name>
<comment type="caution">
    <text evidence="1">The sequence shown here is derived from an EMBL/GenBank/DDBJ whole genome shotgun (WGS) entry which is preliminary data.</text>
</comment>
<dbReference type="EMBL" id="JAWPEI010000007">
    <property type="protein sequence ID" value="KAK4722649.1"/>
    <property type="molecule type" value="Genomic_DNA"/>
</dbReference>
<evidence type="ECO:0000313" key="2">
    <source>
        <dbReference type="Proteomes" id="UP001311915"/>
    </source>
</evidence>
<reference evidence="1 2" key="1">
    <citation type="submission" date="2023-10" db="EMBL/GenBank/DDBJ databases">
        <title>Genome-Wide Identification Analysis in wild type Solanum Pinnatisectum Reveals Some Genes Defensing Phytophthora Infestans.</title>
        <authorList>
            <person name="Sun C."/>
        </authorList>
    </citation>
    <scope>NUCLEOTIDE SEQUENCE [LARGE SCALE GENOMIC DNA]</scope>
    <source>
        <strain evidence="1">LQN</strain>
        <tissue evidence="1">Leaf</tissue>
    </source>
</reference>
<dbReference type="Proteomes" id="UP001311915">
    <property type="component" value="Unassembled WGS sequence"/>
</dbReference>
<keyword evidence="2" id="KW-1185">Reference proteome</keyword>
<proteinExistence type="predicted"/>
<organism evidence="1 2">
    <name type="scientific">Solanum pinnatisectum</name>
    <name type="common">tansyleaf nightshade</name>
    <dbReference type="NCBI Taxonomy" id="50273"/>
    <lineage>
        <taxon>Eukaryota</taxon>
        <taxon>Viridiplantae</taxon>
        <taxon>Streptophyta</taxon>
        <taxon>Embryophyta</taxon>
        <taxon>Tracheophyta</taxon>
        <taxon>Spermatophyta</taxon>
        <taxon>Magnoliopsida</taxon>
        <taxon>eudicotyledons</taxon>
        <taxon>Gunneridae</taxon>
        <taxon>Pentapetalae</taxon>
        <taxon>asterids</taxon>
        <taxon>lamiids</taxon>
        <taxon>Solanales</taxon>
        <taxon>Solanaceae</taxon>
        <taxon>Solanoideae</taxon>
        <taxon>Solaneae</taxon>
        <taxon>Solanum</taxon>
    </lineage>
</organism>